<organism evidence="3 4">
    <name type="scientific">Autumnicola lenta</name>
    <dbReference type="NCBI Taxonomy" id="3075593"/>
    <lineage>
        <taxon>Bacteria</taxon>
        <taxon>Pseudomonadati</taxon>
        <taxon>Bacteroidota</taxon>
        <taxon>Flavobacteriia</taxon>
        <taxon>Flavobacteriales</taxon>
        <taxon>Flavobacteriaceae</taxon>
        <taxon>Autumnicola</taxon>
    </lineage>
</organism>
<evidence type="ECO:0000256" key="1">
    <source>
        <dbReference type="ARBA" id="ARBA00006865"/>
    </source>
</evidence>
<name>A0ABU3CP60_9FLAO</name>
<sequence length="264" mass="30923">MTNFEATSQDRSFELTFSDEFNYRGLPNPEKWSFEEGFVRNMEPQYYTKERKKNARVKDGNLIIKGRKDKIKNDFYKEGSTHWRTKSKKTSYTSASIKTFGKFSFQYGRVRVRAKLPQGQGVWPAIWMLGRDVNEVEWPFSGEIDIMEFVGKDNNHIHGTVHYPADNEVQYSSDGAKLFVADLHRDFHVYGINWTKDKIEFLIDGEIYHTFKIEEAGSMAYIFRKPYFLLINLALGGGWAGELDEAILPQQFLIDYVRIYQEKE</sequence>
<evidence type="ECO:0000259" key="2">
    <source>
        <dbReference type="PROSITE" id="PS51762"/>
    </source>
</evidence>
<protein>
    <submittedName>
        <fullName evidence="3">Glycoside hydrolase family 16 protein</fullName>
    </submittedName>
</protein>
<accession>A0ABU3CP60</accession>
<dbReference type="Gene3D" id="2.60.120.200">
    <property type="match status" value="1"/>
</dbReference>
<dbReference type="InterPro" id="IPR013320">
    <property type="entry name" value="ConA-like_dom_sf"/>
</dbReference>
<dbReference type="PROSITE" id="PS51762">
    <property type="entry name" value="GH16_2"/>
    <property type="match status" value="1"/>
</dbReference>
<comment type="similarity">
    <text evidence="1">Belongs to the glycosyl hydrolase 16 family.</text>
</comment>
<evidence type="ECO:0000313" key="4">
    <source>
        <dbReference type="Proteomes" id="UP001245285"/>
    </source>
</evidence>
<reference evidence="3 4" key="1">
    <citation type="submission" date="2023-09" db="EMBL/GenBank/DDBJ databases">
        <authorList>
            <person name="Rey-Velasco X."/>
        </authorList>
    </citation>
    <scope>NUCLEOTIDE SEQUENCE [LARGE SCALE GENOMIC DNA]</scope>
    <source>
        <strain evidence="3 4">F260</strain>
    </source>
</reference>
<dbReference type="Pfam" id="PF00722">
    <property type="entry name" value="Glyco_hydro_16"/>
    <property type="match status" value="1"/>
</dbReference>
<keyword evidence="3" id="KW-0378">Hydrolase</keyword>
<dbReference type="RefSeq" id="WP_311495826.1">
    <property type="nucleotide sequence ID" value="NZ_JAVRHO010000020.1"/>
</dbReference>
<dbReference type="EMBL" id="JAVRHO010000020">
    <property type="protein sequence ID" value="MDT0647725.1"/>
    <property type="molecule type" value="Genomic_DNA"/>
</dbReference>
<dbReference type="GO" id="GO:0016787">
    <property type="term" value="F:hydrolase activity"/>
    <property type="evidence" value="ECO:0007669"/>
    <property type="project" value="UniProtKB-KW"/>
</dbReference>
<keyword evidence="4" id="KW-1185">Reference proteome</keyword>
<dbReference type="SUPFAM" id="SSF49899">
    <property type="entry name" value="Concanavalin A-like lectins/glucanases"/>
    <property type="match status" value="1"/>
</dbReference>
<dbReference type="InterPro" id="IPR050546">
    <property type="entry name" value="Glycosyl_Hydrlase_16"/>
</dbReference>
<dbReference type="PANTHER" id="PTHR10963">
    <property type="entry name" value="GLYCOSYL HYDROLASE-RELATED"/>
    <property type="match status" value="1"/>
</dbReference>
<dbReference type="PANTHER" id="PTHR10963:SF55">
    <property type="entry name" value="GLYCOSIDE HYDROLASE FAMILY 16 PROTEIN"/>
    <property type="match status" value="1"/>
</dbReference>
<dbReference type="Proteomes" id="UP001245285">
    <property type="component" value="Unassembled WGS sequence"/>
</dbReference>
<feature type="domain" description="GH16" evidence="2">
    <location>
        <begin position="2"/>
        <end position="264"/>
    </location>
</feature>
<comment type="caution">
    <text evidence="3">The sequence shown here is derived from an EMBL/GenBank/DDBJ whole genome shotgun (WGS) entry which is preliminary data.</text>
</comment>
<dbReference type="InterPro" id="IPR000757">
    <property type="entry name" value="Beta-glucanase-like"/>
</dbReference>
<proteinExistence type="inferred from homology"/>
<evidence type="ECO:0000313" key="3">
    <source>
        <dbReference type="EMBL" id="MDT0647725.1"/>
    </source>
</evidence>
<gene>
    <name evidence="3" type="ORF">RM545_13580</name>
</gene>
<dbReference type="CDD" id="cd08023">
    <property type="entry name" value="GH16_laminarinase_like"/>
    <property type="match status" value="1"/>
</dbReference>